<evidence type="ECO:0000313" key="2">
    <source>
        <dbReference type="Proteomes" id="UP000790709"/>
    </source>
</evidence>
<protein>
    <submittedName>
        <fullName evidence="1">AB-hydrolase YheT</fullName>
    </submittedName>
</protein>
<comment type="caution">
    <text evidence="1">The sequence shown here is derived from an EMBL/GenBank/DDBJ whole genome shotgun (WGS) entry which is preliminary data.</text>
</comment>
<evidence type="ECO:0000313" key="1">
    <source>
        <dbReference type="EMBL" id="KAH7930797.1"/>
    </source>
</evidence>
<gene>
    <name evidence="1" type="ORF">BV22DRAFT_1027951</name>
</gene>
<dbReference type="EMBL" id="MU266329">
    <property type="protein sequence ID" value="KAH7930797.1"/>
    <property type="molecule type" value="Genomic_DNA"/>
</dbReference>
<dbReference type="Proteomes" id="UP000790709">
    <property type="component" value="Unassembled WGS sequence"/>
</dbReference>
<organism evidence="1 2">
    <name type="scientific">Leucogyrophana mollusca</name>
    <dbReference type="NCBI Taxonomy" id="85980"/>
    <lineage>
        <taxon>Eukaryota</taxon>
        <taxon>Fungi</taxon>
        <taxon>Dikarya</taxon>
        <taxon>Basidiomycota</taxon>
        <taxon>Agaricomycotina</taxon>
        <taxon>Agaricomycetes</taxon>
        <taxon>Agaricomycetidae</taxon>
        <taxon>Boletales</taxon>
        <taxon>Boletales incertae sedis</taxon>
        <taxon>Leucogyrophana</taxon>
    </lineage>
</organism>
<accession>A0ACB8C198</accession>
<name>A0ACB8C198_9AGAM</name>
<reference evidence="1" key="1">
    <citation type="journal article" date="2021" name="New Phytol.">
        <title>Evolutionary innovations through gain and loss of genes in the ectomycorrhizal Boletales.</title>
        <authorList>
            <person name="Wu G."/>
            <person name="Miyauchi S."/>
            <person name="Morin E."/>
            <person name="Kuo A."/>
            <person name="Drula E."/>
            <person name="Varga T."/>
            <person name="Kohler A."/>
            <person name="Feng B."/>
            <person name="Cao Y."/>
            <person name="Lipzen A."/>
            <person name="Daum C."/>
            <person name="Hundley H."/>
            <person name="Pangilinan J."/>
            <person name="Johnson J."/>
            <person name="Barry K."/>
            <person name="LaButti K."/>
            <person name="Ng V."/>
            <person name="Ahrendt S."/>
            <person name="Min B."/>
            <person name="Choi I.G."/>
            <person name="Park H."/>
            <person name="Plett J.M."/>
            <person name="Magnuson J."/>
            <person name="Spatafora J.W."/>
            <person name="Nagy L.G."/>
            <person name="Henrissat B."/>
            <person name="Grigoriev I.V."/>
            <person name="Yang Z.L."/>
            <person name="Xu J."/>
            <person name="Martin F.M."/>
        </authorList>
    </citation>
    <scope>NUCLEOTIDE SEQUENCE</scope>
    <source>
        <strain evidence="1">KUC20120723A-06</strain>
    </source>
</reference>
<sequence>MSLFSGLWSASRTTTVQFRAKSGKKIIAVKERQNNSERVSLCDFVERRCPSLHSQFHPAWWLSNGHLQTLYCVLGDFSKRDKVVYKRTYIRLRDGGTLGLDFTPVDGGDIKPDTPIIVVMHGLTGGSYESYVRAILAPACSPVQQGGLGYRAIVINFRGCAGVPITSPQLYSAGHTDDLRQALFYISHRYPKAPLLGLSFSLGANVMTRYVAEEGEYCRLSSACVLACPWNLTANTDKLVSTYIGRHVYSKGMGRNLVNLLKRHVTSLTRDPEHDVAKAAALTVELDRPTIELFDESFTRIAGGSTPPWPFASAHDYYEYASSHKVLENVRVPFLAINSADDPVVQDVPMDANGNEWVVMVLTPYGGHLGWFEADEGWGQVRRWITKPVLEWLRATGEDLVSAREYRGLCEIDGFLTETGSENLGCKEIDGGHLVIGTEAQNGMLAGL</sequence>
<proteinExistence type="predicted"/>
<keyword evidence="2" id="KW-1185">Reference proteome</keyword>